<dbReference type="InterPro" id="IPR016193">
    <property type="entry name" value="Cytidine_deaminase-like"/>
</dbReference>
<feature type="binding site" evidence="14">
    <location>
        <position position="289"/>
    </location>
    <ligand>
        <name>substrate</name>
    </ligand>
</feature>
<evidence type="ECO:0000256" key="12">
    <source>
        <dbReference type="PIRNR" id="PIRNR006769"/>
    </source>
</evidence>
<keyword evidence="11" id="KW-0511">Multifunctional enzyme</keyword>
<dbReference type="GO" id="GO:0009231">
    <property type="term" value="P:riboflavin biosynthetic process"/>
    <property type="evidence" value="ECO:0007669"/>
    <property type="project" value="UniProtKB-KW"/>
</dbReference>
<dbReference type="InterPro" id="IPR002125">
    <property type="entry name" value="CMP_dCMP_dom"/>
</dbReference>
<feature type="binding site" evidence="14">
    <location>
        <position position="168"/>
    </location>
    <ligand>
        <name>NADP(+)</name>
        <dbReference type="ChEBI" id="CHEBI:58349"/>
    </ligand>
</feature>
<proteinExistence type="inferred from homology"/>
<feature type="binding site" evidence="14">
    <location>
        <position position="166"/>
    </location>
    <ligand>
        <name>substrate</name>
    </ligand>
</feature>
<dbReference type="SUPFAM" id="SSF53597">
    <property type="entry name" value="Dihydrofolate reductase-like"/>
    <property type="match status" value="1"/>
</dbReference>
<comment type="similarity">
    <text evidence="5 12">In the C-terminal section; belongs to the HTP reductase family.</text>
</comment>
<reference evidence="17" key="1">
    <citation type="submission" date="2020-12" db="EMBL/GenBank/DDBJ databases">
        <title>The genome sequence of Inhella sp. 1Y17.</title>
        <authorList>
            <person name="Liu Y."/>
        </authorList>
    </citation>
    <scope>NUCLEOTIDE SEQUENCE</scope>
    <source>
        <strain evidence="17">1Y17</strain>
    </source>
</reference>
<evidence type="ECO:0000256" key="4">
    <source>
        <dbReference type="ARBA" id="ARBA00005259"/>
    </source>
</evidence>
<dbReference type="InterPro" id="IPR050765">
    <property type="entry name" value="Riboflavin_Biosynth_HTPR"/>
</dbReference>
<feature type="binding site" evidence="15">
    <location>
        <position position="82"/>
    </location>
    <ligand>
        <name>Zn(2+)</name>
        <dbReference type="ChEBI" id="CHEBI:29105"/>
        <note>catalytic</note>
    </ligand>
</feature>
<feature type="binding site" evidence="15">
    <location>
        <position position="45"/>
    </location>
    <ligand>
        <name>Zn(2+)</name>
        <dbReference type="ChEBI" id="CHEBI:29105"/>
        <note>catalytic</note>
    </ligand>
</feature>
<dbReference type="GO" id="GO:0008835">
    <property type="term" value="F:diaminohydroxyphosphoribosylaminopyrimidine deaminase activity"/>
    <property type="evidence" value="ECO:0007669"/>
    <property type="project" value="UniProtKB-EC"/>
</dbReference>
<keyword evidence="6 12" id="KW-0686">Riboflavin biosynthesis</keyword>
<dbReference type="Proteomes" id="UP000613266">
    <property type="component" value="Unassembled WGS sequence"/>
</dbReference>
<evidence type="ECO:0000259" key="16">
    <source>
        <dbReference type="PROSITE" id="PS51747"/>
    </source>
</evidence>
<keyword evidence="8 12" id="KW-0862">Zinc</keyword>
<evidence type="ECO:0000256" key="11">
    <source>
        <dbReference type="ARBA" id="ARBA00023268"/>
    </source>
</evidence>
<dbReference type="CDD" id="cd01284">
    <property type="entry name" value="Riboflavin_deaminase-reductase"/>
    <property type="match status" value="1"/>
</dbReference>
<feature type="binding site" evidence="14">
    <location>
        <position position="202"/>
    </location>
    <ligand>
        <name>substrate</name>
    </ligand>
</feature>
<protein>
    <recommendedName>
        <fullName evidence="12">Riboflavin biosynthesis protein RibD</fullName>
    </recommendedName>
    <domain>
        <recommendedName>
            <fullName evidence="12">Diaminohydroxyphosphoribosylaminopyrimidine deaminase</fullName>
            <shortName evidence="12">DRAP deaminase</shortName>
            <ecNumber evidence="12">3.5.4.26</ecNumber>
        </recommendedName>
        <alternativeName>
            <fullName evidence="12">Riboflavin-specific deaminase</fullName>
        </alternativeName>
    </domain>
    <domain>
        <recommendedName>
            <fullName evidence="12">5-amino-6-(5-phosphoribosylamino)uracil reductase</fullName>
            <ecNumber evidence="12">1.1.1.193</ecNumber>
        </recommendedName>
        <alternativeName>
            <fullName evidence="12">HTP reductase</fullName>
        </alternativeName>
    </domain>
</protein>
<dbReference type="EC" id="3.5.4.26" evidence="12"/>
<dbReference type="PROSITE" id="PS51747">
    <property type="entry name" value="CYT_DCMP_DEAMINASES_2"/>
    <property type="match status" value="1"/>
</dbReference>
<accession>A0A931NGL8</accession>
<evidence type="ECO:0000256" key="14">
    <source>
        <dbReference type="PIRSR" id="PIRSR006769-2"/>
    </source>
</evidence>
<evidence type="ECO:0000256" key="7">
    <source>
        <dbReference type="ARBA" id="ARBA00022723"/>
    </source>
</evidence>
<dbReference type="PANTHER" id="PTHR38011:SF7">
    <property type="entry name" value="2,5-DIAMINO-6-RIBOSYLAMINO-4(3H)-PYRIMIDINONE 5'-PHOSPHATE REDUCTASE"/>
    <property type="match status" value="1"/>
</dbReference>
<comment type="caution">
    <text evidence="17">The sequence shown here is derived from an EMBL/GenBank/DDBJ whole genome shotgun (WGS) entry which is preliminary data.</text>
</comment>
<keyword evidence="9 12" id="KW-0521">NADP</keyword>
<feature type="active site" description="Proton donor" evidence="13">
    <location>
        <position position="47"/>
    </location>
</feature>
<keyword evidence="10 12" id="KW-0560">Oxidoreductase</keyword>
<dbReference type="AlphaFoldDB" id="A0A931NGL8"/>
<name>A0A931NGL8_9BURK</name>
<dbReference type="GO" id="GO:0050661">
    <property type="term" value="F:NADP binding"/>
    <property type="evidence" value="ECO:0007669"/>
    <property type="project" value="InterPro"/>
</dbReference>
<evidence type="ECO:0000256" key="10">
    <source>
        <dbReference type="ARBA" id="ARBA00023002"/>
    </source>
</evidence>
<dbReference type="Pfam" id="PF01872">
    <property type="entry name" value="RibD_C"/>
    <property type="match status" value="1"/>
</dbReference>
<dbReference type="InterPro" id="IPR016192">
    <property type="entry name" value="APOBEC/CMP_deaminase_Zn-bd"/>
</dbReference>
<comment type="pathway">
    <text evidence="3 12">Cofactor biosynthesis; riboflavin biosynthesis; 5-amino-6-(D-ribitylamino)uracil from GTP: step 3/4.</text>
</comment>
<dbReference type="PROSITE" id="PS00903">
    <property type="entry name" value="CYT_DCMP_DEAMINASES_1"/>
    <property type="match status" value="1"/>
</dbReference>
<dbReference type="NCBIfam" id="TIGR00227">
    <property type="entry name" value="ribD_Cterm"/>
    <property type="match status" value="1"/>
</dbReference>
<feature type="domain" description="CMP/dCMP-type deaminase" evidence="16">
    <location>
        <begin position="1"/>
        <end position="121"/>
    </location>
</feature>
<feature type="binding site" evidence="14">
    <location>
        <position position="194"/>
    </location>
    <ligand>
        <name>NADP(+)</name>
        <dbReference type="ChEBI" id="CHEBI:58349"/>
    </ligand>
</feature>
<dbReference type="GO" id="GO:0008270">
    <property type="term" value="F:zinc ion binding"/>
    <property type="evidence" value="ECO:0007669"/>
    <property type="project" value="InterPro"/>
</dbReference>
<keyword evidence="18" id="KW-1185">Reference proteome</keyword>
<evidence type="ECO:0000256" key="2">
    <source>
        <dbReference type="ARBA" id="ARBA00004882"/>
    </source>
</evidence>
<dbReference type="PANTHER" id="PTHR38011">
    <property type="entry name" value="DIHYDROFOLATE REDUCTASE FAMILY PROTEIN (AFU_ORTHOLOGUE AFUA_8G06820)"/>
    <property type="match status" value="1"/>
</dbReference>
<evidence type="ECO:0000256" key="6">
    <source>
        <dbReference type="ARBA" id="ARBA00022619"/>
    </source>
</evidence>
<evidence type="ECO:0000256" key="9">
    <source>
        <dbReference type="ARBA" id="ARBA00022857"/>
    </source>
</evidence>
<dbReference type="GO" id="GO:0008703">
    <property type="term" value="F:5-amino-6-(5-phosphoribosylamino)uracil reductase activity"/>
    <property type="evidence" value="ECO:0007669"/>
    <property type="project" value="UniProtKB-EC"/>
</dbReference>
<dbReference type="Gene3D" id="3.40.140.10">
    <property type="entry name" value="Cytidine Deaminase, domain 2"/>
    <property type="match status" value="1"/>
</dbReference>
<dbReference type="Gene3D" id="3.40.430.10">
    <property type="entry name" value="Dihydrofolate Reductase, subunit A"/>
    <property type="match status" value="1"/>
</dbReference>
<dbReference type="SUPFAM" id="SSF53927">
    <property type="entry name" value="Cytidine deaminase-like"/>
    <property type="match status" value="1"/>
</dbReference>
<feature type="binding site" evidence="15">
    <location>
        <position position="73"/>
    </location>
    <ligand>
        <name>Zn(2+)</name>
        <dbReference type="ChEBI" id="CHEBI:29105"/>
        <note>catalytic</note>
    </ligand>
</feature>
<evidence type="ECO:0000313" key="18">
    <source>
        <dbReference type="Proteomes" id="UP000613266"/>
    </source>
</evidence>
<comment type="catalytic activity">
    <reaction evidence="12">
        <text>2,5-diamino-6-hydroxy-4-(5-phosphoribosylamino)-pyrimidine + H2O + H(+) = 5-amino-6-(5-phospho-D-ribosylamino)uracil + NH4(+)</text>
        <dbReference type="Rhea" id="RHEA:21868"/>
        <dbReference type="ChEBI" id="CHEBI:15377"/>
        <dbReference type="ChEBI" id="CHEBI:15378"/>
        <dbReference type="ChEBI" id="CHEBI:28938"/>
        <dbReference type="ChEBI" id="CHEBI:58453"/>
        <dbReference type="ChEBI" id="CHEBI:58614"/>
        <dbReference type="EC" id="3.5.4.26"/>
    </reaction>
</comment>
<dbReference type="InterPro" id="IPR024072">
    <property type="entry name" value="DHFR-like_dom_sf"/>
</dbReference>
<feature type="binding site" evidence="14">
    <location>
        <position position="182"/>
    </location>
    <ligand>
        <name>substrate</name>
    </ligand>
</feature>
<sequence>MAAVLDLAARAIGLSDPNPRVGCAIVSPAGELLGLGHTQQAGGPHAEVMALRDAQARGQDVQGATAYVSLEPCSHHGRTPPCCEALIGSGLARVVVALEDPNPLVAGQGLARLRAAGLQVEVGPGAAQAEALNCGFMQRMRTSRPYVRLKWASSLDGRTAHPDGRSQWVTGPAARADGHAWRKRAGAVLTGIGTVLADDPRLDVREVATARQPLRVVLDRQLRLPAQARILQGEPILIAHGAAANGTRPDLLDRGVELLELPLNEQGRLDLAVLLDRLGQRQINELHVEAGARLNGSWLAEGKVDELLVYLAPRLLGPGLGCAELPGPVPLDDAQRWQWIDACPVGSDLRLRLRRPGSP</sequence>
<feature type="binding site" evidence="14">
    <location>
        <position position="205"/>
    </location>
    <ligand>
        <name>substrate</name>
    </ligand>
</feature>
<dbReference type="InterPro" id="IPR011549">
    <property type="entry name" value="RibD_C"/>
</dbReference>
<comment type="catalytic activity">
    <reaction evidence="12">
        <text>5-amino-6-(5-phospho-D-ribitylamino)uracil + NADP(+) = 5-amino-6-(5-phospho-D-ribosylamino)uracil + NADPH + H(+)</text>
        <dbReference type="Rhea" id="RHEA:17845"/>
        <dbReference type="ChEBI" id="CHEBI:15378"/>
        <dbReference type="ChEBI" id="CHEBI:57783"/>
        <dbReference type="ChEBI" id="CHEBI:58349"/>
        <dbReference type="ChEBI" id="CHEBI:58421"/>
        <dbReference type="ChEBI" id="CHEBI:58453"/>
        <dbReference type="EC" id="1.1.1.193"/>
    </reaction>
</comment>
<comment type="function">
    <text evidence="1 12">Converts 2,5-diamino-6-(ribosylamino)-4(3h)-pyrimidinone 5'-phosphate into 5-amino-6-(ribosylamino)-2,4(1h,3h)-pyrimidinedione 5'-phosphate.</text>
</comment>
<comment type="pathway">
    <text evidence="2 12">Cofactor biosynthesis; riboflavin biosynthesis; 5-amino-6-(D-ribitylamino)uracil from GTP: step 2/4.</text>
</comment>
<feature type="binding site" evidence="14">
    <location>
        <position position="198"/>
    </location>
    <ligand>
        <name>NADP(+)</name>
        <dbReference type="ChEBI" id="CHEBI:58349"/>
    </ligand>
</feature>
<comment type="similarity">
    <text evidence="4 12">In the N-terminal section; belongs to the cytidine and deoxycytidylate deaminase family.</text>
</comment>
<organism evidence="17 18">
    <name type="scientific">Inhella proteolytica</name>
    <dbReference type="NCBI Taxonomy" id="2795029"/>
    <lineage>
        <taxon>Bacteria</taxon>
        <taxon>Pseudomonadati</taxon>
        <taxon>Pseudomonadota</taxon>
        <taxon>Betaproteobacteria</taxon>
        <taxon>Burkholderiales</taxon>
        <taxon>Sphaerotilaceae</taxon>
        <taxon>Inhella</taxon>
    </lineage>
</organism>
<evidence type="ECO:0000256" key="5">
    <source>
        <dbReference type="ARBA" id="ARBA00007417"/>
    </source>
</evidence>
<gene>
    <name evidence="17" type="primary">ribD</name>
    <name evidence="17" type="ORF">I7X39_01580</name>
</gene>
<dbReference type="EMBL" id="JAEDAK010000001">
    <property type="protein sequence ID" value="MBH9575585.1"/>
    <property type="molecule type" value="Genomic_DNA"/>
</dbReference>
<evidence type="ECO:0000256" key="13">
    <source>
        <dbReference type="PIRSR" id="PIRSR006769-1"/>
    </source>
</evidence>
<dbReference type="Pfam" id="PF00383">
    <property type="entry name" value="dCMP_cyt_deam_1"/>
    <property type="match status" value="1"/>
</dbReference>
<evidence type="ECO:0000256" key="3">
    <source>
        <dbReference type="ARBA" id="ARBA00004910"/>
    </source>
</evidence>
<feature type="binding site" evidence="14">
    <location>
        <begin position="291"/>
        <end position="297"/>
    </location>
    <ligand>
        <name>NADP(+)</name>
        <dbReference type="ChEBI" id="CHEBI:58349"/>
    </ligand>
</feature>
<feature type="binding site" evidence="14">
    <location>
        <position position="152"/>
    </location>
    <ligand>
        <name>NADP(+)</name>
        <dbReference type="ChEBI" id="CHEBI:58349"/>
    </ligand>
</feature>
<dbReference type="InterPro" id="IPR004794">
    <property type="entry name" value="Eubact_RibD"/>
</dbReference>
<keyword evidence="7 12" id="KW-0479">Metal-binding</keyword>
<evidence type="ECO:0000256" key="15">
    <source>
        <dbReference type="PIRSR" id="PIRSR006769-3"/>
    </source>
</evidence>
<evidence type="ECO:0000256" key="1">
    <source>
        <dbReference type="ARBA" id="ARBA00002151"/>
    </source>
</evidence>
<dbReference type="EC" id="1.1.1.193" evidence="12"/>
<evidence type="ECO:0000256" key="8">
    <source>
        <dbReference type="ARBA" id="ARBA00022833"/>
    </source>
</evidence>
<dbReference type="NCBIfam" id="TIGR00326">
    <property type="entry name" value="eubact_ribD"/>
    <property type="match status" value="1"/>
</dbReference>
<dbReference type="InterPro" id="IPR002734">
    <property type="entry name" value="RibDG_C"/>
</dbReference>
<evidence type="ECO:0000313" key="17">
    <source>
        <dbReference type="EMBL" id="MBH9575585.1"/>
    </source>
</evidence>
<dbReference type="PIRSF" id="PIRSF006769">
    <property type="entry name" value="RibD"/>
    <property type="match status" value="1"/>
</dbReference>
<keyword evidence="12 17" id="KW-0378">Hydrolase</keyword>
<comment type="cofactor">
    <cofactor evidence="12 15">
        <name>Zn(2+)</name>
        <dbReference type="ChEBI" id="CHEBI:29105"/>
    </cofactor>
    <text evidence="12 15">Binds 1 zinc ion.</text>
</comment>